<dbReference type="EMBL" id="MU005770">
    <property type="protein sequence ID" value="KAF2709367.1"/>
    <property type="molecule type" value="Genomic_DNA"/>
</dbReference>
<feature type="region of interest" description="Disordered" evidence="1">
    <location>
        <begin position="132"/>
        <end position="249"/>
    </location>
</feature>
<feature type="compositionally biased region" description="Basic and acidic residues" evidence="1">
    <location>
        <begin position="415"/>
        <end position="427"/>
    </location>
</feature>
<gene>
    <name evidence="2" type="ORF">K504DRAFT_490882</name>
</gene>
<feature type="compositionally biased region" description="Low complexity" evidence="1">
    <location>
        <begin position="398"/>
        <end position="411"/>
    </location>
</feature>
<feature type="region of interest" description="Disordered" evidence="1">
    <location>
        <begin position="265"/>
        <end position="320"/>
    </location>
</feature>
<protein>
    <submittedName>
        <fullName evidence="2">Uncharacterized protein</fullName>
    </submittedName>
</protein>
<dbReference type="Proteomes" id="UP000799428">
    <property type="component" value="Unassembled WGS sequence"/>
</dbReference>
<evidence type="ECO:0000313" key="2">
    <source>
        <dbReference type="EMBL" id="KAF2709367.1"/>
    </source>
</evidence>
<evidence type="ECO:0000256" key="1">
    <source>
        <dbReference type="SAM" id="MobiDB-lite"/>
    </source>
</evidence>
<sequence length="625" mass="68824">MSKLHSHAAASWKSHERGDFDDFRLQPVTKKKTANIYTSYARRIPVSAINVDQRAGFVLQEEKSHTHHCLLITLYGNLKFHTAIAHSPDHTLSDSLCLFLFERNPVCNFIPRTDDVEGVCESFNQYAAKRMTGEARRPLKRRRITGSLGEPDADLGAPNTGSRNQEKDKDEDQDEKREKEEMDVAMHDNAYQGAGGDMTLSTLPMYQKPESSSPATEVQDEGLEKVTGTAKSLHKGEGADREASLPPQETYTAQAANLVNLEMYSDRSDTSPGDKIAPVSPQDIHGAQAISPPSPSDPFTSDTNKHNNDANPSQGSPVAQAAMATACFDPMATGSDSDSDLTSISDISALEHSPQIKKGKLNLPPQEEVKPPAPTQADAKSTRTSTPQRKRELRGSQPTTHTPTTTLSQTPAPDPHPEDDQTDSYDHHAHHAHLAHALTTLAHDAHPNDCPKWITGLAKPLPHPSLTCAQNHEIHTRYYAEEIERLRILRRTLPIPLYEEEERGHGRTTTTTTVAEIKGAWTYEHWGQTMEVHGWKSKARKLVAARGMWRFVCDEGVGAALLDEWPRDVWGEPVGWGRRAGNGGAWDVEDSADDGDDDDDDADDEDSSGEEEGDGTAVRSRGTEM</sequence>
<accession>A0A6G1KAI0</accession>
<feature type="region of interest" description="Disordered" evidence="1">
    <location>
        <begin position="576"/>
        <end position="625"/>
    </location>
</feature>
<feature type="compositionally biased region" description="Basic and acidic residues" evidence="1">
    <location>
        <begin position="164"/>
        <end position="186"/>
    </location>
</feature>
<dbReference type="AlphaFoldDB" id="A0A6G1KAI0"/>
<feature type="compositionally biased region" description="Polar residues" evidence="1">
    <location>
        <begin position="199"/>
        <end position="216"/>
    </location>
</feature>
<feature type="region of interest" description="Disordered" evidence="1">
    <location>
        <begin position="350"/>
        <end position="429"/>
    </location>
</feature>
<feature type="compositionally biased region" description="Basic and acidic residues" evidence="1">
    <location>
        <begin position="234"/>
        <end position="243"/>
    </location>
</feature>
<evidence type="ECO:0000313" key="3">
    <source>
        <dbReference type="Proteomes" id="UP000799428"/>
    </source>
</evidence>
<dbReference type="OrthoDB" id="3801045at2759"/>
<feature type="compositionally biased region" description="Acidic residues" evidence="1">
    <location>
        <begin position="587"/>
        <end position="614"/>
    </location>
</feature>
<name>A0A6G1KAI0_9PLEO</name>
<reference evidence="2" key="1">
    <citation type="journal article" date="2020" name="Stud. Mycol.">
        <title>101 Dothideomycetes genomes: a test case for predicting lifestyles and emergence of pathogens.</title>
        <authorList>
            <person name="Haridas S."/>
            <person name="Albert R."/>
            <person name="Binder M."/>
            <person name="Bloem J."/>
            <person name="Labutti K."/>
            <person name="Salamov A."/>
            <person name="Andreopoulos B."/>
            <person name="Baker S."/>
            <person name="Barry K."/>
            <person name="Bills G."/>
            <person name="Bluhm B."/>
            <person name="Cannon C."/>
            <person name="Castanera R."/>
            <person name="Culley D."/>
            <person name="Daum C."/>
            <person name="Ezra D."/>
            <person name="Gonzalez J."/>
            <person name="Henrissat B."/>
            <person name="Kuo A."/>
            <person name="Liang C."/>
            <person name="Lipzen A."/>
            <person name="Lutzoni F."/>
            <person name="Magnuson J."/>
            <person name="Mondo S."/>
            <person name="Nolan M."/>
            <person name="Ohm R."/>
            <person name="Pangilinan J."/>
            <person name="Park H.-J."/>
            <person name="Ramirez L."/>
            <person name="Alfaro M."/>
            <person name="Sun H."/>
            <person name="Tritt A."/>
            <person name="Yoshinaga Y."/>
            <person name="Zwiers L.-H."/>
            <person name="Turgeon B."/>
            <person name="Goodwin S."/>
            <person name="Spatafora J."/>
            <person name="Crous P."/>
            <person name="Grigoriev I."/>
        </authorList>
    </citation>
    <scope>NUCLEOTIDE SEQUENCE</scope>
    <source>
        <strain evidence="2">CBS 279.74</strain>
    </source>
</reference>
<feature type="compositionally biased region" description="Polar residues" evidence="1">
    <location>
        <begin position="378"/>
        <end position="387"/>
    </location>
</feature>
<keyword evidence="3" id="KW-1185">Reference proteome</keyword>
<organism evidence="2 3">
    <name type="scientific">Pleomassaria siparia CBS 279.74</name>
    <dbReference type="NCBI Taxonomy" id="1314801"/>
    <lineage>
        <taxon>Eukaryota</taxon>
        <taxon>Fungi</taxon>
        <taxon>Dikarya</taxon>
        <taxon>Ascomycota</taxon>
        <taxon>Pezizomycotina</taxon>
        <taxon>Dothideomycetes</taxon>
        <taxon>Pleosporomycetidae</taxon>
        <taxon>Pleosporales</taxon>
        <taxon>Pleomassariaceae</taxon>
        <taxon>Pleomassaria</taxon>
    </lineage>
</organism>
<proteinExistence type="predicted"/>